<dbReference type="EMBL" id="JACVHF010000002">
    <property type="protein sequence ID" value="MBC9783545.1"/>
    <property type="molecule type" value="Genomic_DNA"/>
</dbReference>
<organism evidence="1 2">
    <name type="scientific">Heliobacterium chlorum</name>
    <dbReference type="NCBI Taxonomy" id="2698"/>
    <lineage>
        <taxon>Bacteria</taxon>
        <taxon>Bacillati</taxon>
        <taxon>Bacillota</taxon>
        <taxon>Clostridia</taxon>
        <taxon>Eubacteriales</taxon>
        <taxon>Heliobacteriaceae</taxon>
        <taxon>Heliobacterium</taxon>
    </lineage>
</organism>
<gene>
    <name evidence="1" type="ORF">H1S01_03335</name>
</gene>
<dbReference type="Proteomes" id="UP000617402">
    <property type="component" value="Unassembled WGS sequence"/>
</dbReference>
<comment type="caution">
    <text evidence="1">The sequence shown here is derived from an EMBL/GenBank/DDBJ whole genome shotgun (WGS) entry which is preliminary data.</text>
</comment>
<protein>
    <submittedName>
        <fullName evidence="1">Uncharacterized protein</fullName>
    </submittedName>
</protein>
<accession>A0ABR7SYD1</accession>
<name>A0ABR7SYD1_HELCL</name>
<evidence type="ECO:0000313" key="1">
    <source>
        <dbReference type="EMBL" id="MBC9783545.1"/>
    </source>
</evidence>
<dbReference type="RefSeq" id="WP_188038702.1">
    <property type="nucleotide sequence ID" value="NZ_JACVHF010000002.1"/>
</dbReference>
<reference evidence="1 2" key="1">
    <citation type="submission" date="2020-07" db="EMBL/GenBank/DDBJ databases">
        <title>Draft whole-genome sequence of Heliobacterium chlorum DSM 3682, type strain.</title>
        <authorList>
            <person name="Kyndt J.A."/>
            <person name="Meyer T.E."/>
            <person name="Imhoff J.F."/>
        </authorList>
    </citation>
    <scope>NUCLEOTIDE SEQUENCE [LARGE SCALE GENOMIC DNA]</scope>
    <source>
        <strain evidence="1 2">DSM 3682</strain>
    </source>
</reference>
<proteinExistence type="predicted"/>
<keyword evidence="2" id="KW-1185">Reference proteome</keyword>
<sequence>MLTEKDVATMQADLADIGADIEEPITYKRFTGMTPGDAALGIAESPNYDDTAIQASCRELSMEEIQNSGGFYVFGDMEFKIRASVLTPTYGDRIDYMGAIYRPKSVKRTYLGSTLSYTVRAGKE</sequence>
<evidence type="ECO:0000313" key="2">
    <source>
        <dbReference type="Proteomes" id="UP000617402"/>
    </source>
</evidence>